<dbReference type="PANTHER" id="PTHR46401:SF2">
    <property type="entry name" value="GLYCOSYLTRANSFERASE WBBK-RELATED"/>
    <property type="match status" value="1"/>
</dbReference>
<keyword evidence="1 3" id="KW-0808">Transferase</keyword>
<dbReference type="SUPFAM" id="SSF53756">
    <property type="entry name" value="UDP-Glycosyltransferase/glycogen phosphorylase"/>
    <property type="match status" value="1"/>
</dbReference>
<name>A0ABT8MNC3_9BACL</name>
<keyword evidence="3" id="KW-0328">Glycosyltransferase</keyword>
<dbReference type="Pfam" id="PF00534">
    <property type="entry name" value="Glycos_transf_1"/>
    <property type="match status" value="1"/>
</dbReference>
<gene>
    <name evidence="3" type="ORF">QWY15_03740</name>
</gene>
<evidence type="ECO:0000313" key="4">
    <source>
        <dbReference type="Proteomes" id="UP001172054"/>
    </source>
</evidence>
<evidence type="ECO:0000313" key="3">
    <source>
        <dbReference type="EMBL" id="MDN7226399.1"/>
    </source>
</evidence>
<organism evidence="3 4">
    <name type="scientific">Planococcus liqunii</name>
    <dbReference type="NCBI Taxonomy" id="3058394"/>
    <lineage>
        <taxon>Bacteria</taxon>
        <taxon>Bacillati</taxon>
        <taxon>Bacillota</taxon>
        <taxon>Bacilli</taxon>
        <taxon>Bacillales</taxon>
        <taxon>Caryophanaceae</taxon>
        <taxon>Planococcus</taxon>
    </lineage>
</organism>
<keyword evidence="4" id="KW-1185">Reference proteome</keyword>
<dbReference type="RefSeq" id="WP_301725456.1">
    <property type="nucleotide sequence ID" value="NZ_JAUJWW010000001.1"/>
</dbReference>
<dbReference type="Gene3D" id="3.40.50.2000">
    <property type="entry name" value="Glycogen Phosphorylase B"/>
    <property type="match status" value="2"/>
</dbReference>
<protein>
    <submittedName>
        <fullName evidence="3">Glycosyltransferase family 4 protein</fullName>
        <ecNumber evidence="3">2.4.-.-</ecNumber>
    </submittedName>
</protein>
<accession>A0ABT8MNC3</accession>
<sequence>MKILFESYSTVKQNVAGGVNAKIKLLYEGLQQKNITIDFFNKWEDKLTNYDVLHIFRLSEENYALAATAKSSKVPIIISTILQVDKKWIISANLWLTKLLPIHTGYSKYKEMLGLADAVITETKKEAEFIAKVYKVDRKKISVIPDIPLVNAKDADPSLIQQRISSKKDFILQVARFDQNKNQLNVIKAMKGSDIPIVFIGGEDHNNQNYYEECKKEATDNMHFLGWLDASDPLLSSAFCSAKVVVMPSFQETMGTVAIEGGMAGANLVIAKDLPILETGIEKYCKQIDPRNIKEIRNSLVAAYEEKLNREEVRGQFEKIFSPKVIMQMHIDIYEKVLSFSHQEQVKNGEVIELND</sequence>
<comment type="caution">
    <text evidence="3">The sequence shown here is derived from an EMBL/GenBank/DDBJ whole genome shotgun (WGS) entry which is preliminary data.</text>
</comment>
<dbReference type="PANTHER" id="PTHR46401">
    <property type="entry name" value="GLYCOSYLTRANSFERASE WBBK-RELATED"/>
    <property type="match status" value="1"/>
</dbReference>
<dbReference type="GO" id="GO:0016757">
    <property type="term" value="F:glycosyltransferase activity"/>
    <property type="evidence" value="ECO:0007669"/>
    <property type="project" value="UniProtKB-KW"/>
</dbReference>
<proteinExistence type="predicted"/>
<evidence type="ECO:0000259" key="2">
    <source>
        <dbReference type="Pfam" id="PF00534"/>
    </source>
</evidence>
<dbReference type="EMBL" id="JAUJWW010000001">
    <property type="protein sequence ID" value="MDN7226399.1"/>
    <property type="molecule type" value="Genomic_DNA"/>
</dbReference>
<dbReference type="Proteomes" id="UP001172054">
    <property type="component" value="Unassembled WGS sequence"/>
</dbReference>
<dbReference type="EC" id="2.4.-.-" evidence="3"/>
<dbReference type="CDD" id="cd03801">
    <property type="entry name" value="GT4_PimA-like"/>
    <property type="match status" value="1"/>
</dbReference>
<reference evidence="3 4" key="1">
    <citation type="submission" date="2023-06" db="EMBL/GenBank/DDBJ databases">
        <title>Novel species in genus Planococcus.</title>
        <authorList>
            <person name="Ning S."/>
        </authorList>
    </citation>
    <scope>NUCLEOTIDE SEQUENCE [LARGE SCALE GENOMIC DNA]</scope>
    <source>
        <strain evidence="3 4">N064</strain>
    </source>
</reference>
<evidence type="ECO:0000256" key="1">
    <source>
        <dbReference type="ARBA" id="ARBA00022679"/>
    </source>
</evidence>
<dbReference type="InterPro" id="IPR001296">
    <property type="entry name" value="Glyco_trans_1"/>
</dbReference>
<feature type="domain" description="Glycosyl transferase family 1" evidence="2">
    <location>
        <begin position="162"/>
        <end position="306"/>
    </location>
</feature>